<protein>
    <recommendedName>
        <fullName evidence="3">Apea-like HEPN domain-containing protein</fullName>
    </recommendedName>
</protein>
<dbReference type="EMBL" id="JACHHV010000005">
    <property type="protein sequence ID" value="MBB5887583.1"/>
    <property type="molecule type" value="Genomic_DNA"/>
</dbReference>
<dbReference type="RefSeq" id="WP_183538911.1">
    <property type="nucleotide sequence ID" value="NZ_JACHHV010000005.1"/>
</dbReference>
<name>A0A841C441_9LACT</name>
<dbReference type="AlphaFoldDB" id="A0A841C441"/>
<dbReference type="Proteomes" id="UP000562464">
    <property type="component" value="Unassembled WGS sequence"/>
</dbReference>
<keyword evidence="2" id="KW-1185">Reference proteome</keyword>
<gene>
    <name evidence="1" type="ORF">HNQ37_000455</name>
</gene>
<evidence type="ECO:0008006" key="3">
    <source>
        <dbReference type="Google" id="ProtNLM"/>
    </source>
</evidence>
<sequence length="402" mass="47390">MTEDEIRIMERKMNRLSFEIMVIPPTKNNTAEEDPSPTRNSRSSVALWFQNSKIQPINNSRQVQTVFYKARENKNIEFSLRLTDFKSIDFDVAHIFEFSIQEDIHWKNMSFYDDFIKEFEIIVQKNRGKCLFLDRKLSKYYSEKMYPLFNDFENELRRLIQVVFFKELGREWEERAFLPKQLRETNRKPILEELNLTGLETLLFKKIFAQKGEGDGLQTKLIRVDDTPDALNDLLDFFTDFDGRVRRFSAWDEYFSKYMKSEFQGKVFIEKYKKVKKIRNKVAHNKKVRNEDFQFIKTFLVHFTEEIKSLSTSMIHKTELPSFGNSFALLQTFAQAFAQTYAQAVQNALSIVSANVGNIVISRANTLTGMFNPVFLESLNKISQIGTNNFDYSDDEDIDDLE</sequence>
<accession>A0A841C441</accession>
<evidence type="ECO:0000313" key="1">
    <source>
        <dbReference type="EMBL" id="MBB5887583.1"/>
    </source>
</evidence>
<organism evidence="1 2">
    <name type="scientific">Lactovum miscens</name>
    <dbReference type="NCBI Taxonomy" id="190387"/>
    <lineage>
        <taxon>Bacteria</taxon>
        <taxon>Bacillati</taxon>
        <taxon>Bacillota</taxon>
        <taxon>Bacilli</taxon>
        <taxon>Lactobacillales</taxon>
        <taxon>Streptococcaceae</taxon>
        <taxon>Lactovum</taxon>
    </lineage>
</organism>
<evidence type="ECO:0000313" key="2">
    <source>
        <dbReference type="Proteomes" id="UP000562464"/>
    </source>
</evidence>
<comment type="caution">
    <text evidence="1">The sequence shown here is derived from an EMBL/GenBank/DDBJ whole genome shotgun (WGS) entry which is preliminary data.</text>
</comment>
<reference evidence="1 2" key="1">
    <citation type="submission" date="2020-08" db="EMBL/GenBank/DDBJ databases">
        <title>Genomic Encyclopedia of Type Strains, Phase IV (KMG-IV): sequencing the most valuable type-strain genomes for metagenomic binning, comparative biology and taxonomic classification.</title>
        <authorList>
            <person name="Goeker M."/>
        </authorList>
    </citation>
    <scope>NUCLEOTIDE SEQUENCE [LARGE SCALE GENOMIC DNA]</scope>
    <source>
        <strain evidence="1 2">DSM 14925</strain>
    </source>
</reference>
<proteinExistence type="predicted"/>